<dbReference type="AlphaFoldDB" id="A0AAV7PDM1"/>
<evidence type="ECO:0000313" key="2">
    <source>
        <dbReference type="Proteomes" id="UP001066276"/>
    </source>
</evidence>
<proteinExistence type="predicted"/>
<keyword evidence="2" id="KW-1185">Reference proteome</keyword>
<sequence length="125" mass="13317">MGAQLTRLALGGVCDRRGAGAGEDPKASESLQRPLRLSAQYLGRAQNCGPEAARQTPWRSGGSPPALLRRLAAPNVCDCGIPLLALRTGLLERGHGHKRLGRSCCCTVASLRRMQEGPTQHPLLQ</sequence>
<organism evidence="1 2">
    <name type="scientific">Pleurodeles waltl</name>
    <name type="common">Iberian ribbed newt</name>
    <dbReference type="NCBI Taxonomy" id="8319"/>
    <lineage>
        <taxon>Eukaryota</taxon>
        <taxon>Metazoa</taxon>
        <taxon>Chordata</taxon>
        <taxon>Craniata</taxon>
        <taxon>Vertebrata</taxon>
        <taxon>Euteleostomi</taxon>
        <taxon>Amphibia</taxon>
        <taxon>Batrachia</taxon>
        <taxon>Caudata</taxon>
        <taxon>Salamandroidea</taxon>
        <taxon>Salamandridae</taxon>
        <taxon>Pleurodelinae</taxon>
        <taxon>Pleurodeles</taxon>
    </lineage>
</organism>
<reference evidence="1" key="1">
    <citation type="journal article" date="2022" name="bioRxiv">
        <title>Sequencing and chromosome-scale assembly of the giantPleurodeles waltlgenome.</title>
        <authorList>
            <person name="Brown T."/>
            <person name="Elewa A."/>
            <person name="Iarovenko S."/>
            <person name="Subramanian E."/>
            <person name="Araus A.J."/>
            <person name="Petzold A."/>
            <person name="Susuki M."/>
            <person name="Suzuki K.-i.T."/>
            <person name="Hayashi T."/>
            <person name="Toyoda A."/>
            <person name="Oliveira C."/>
            <person name="Osipova E."/>
            <person name="Leigh N.D."/>
            <person name="Simon A."/>
            <person name="Yun M.H."/>
        </authorList>
    </citation>
    <scope>NUCLEOTIDE SEQUENCE</scope>
    <source>
        <strain evidence="1">20211129_DDA</strain>
        <tissue evidence="1">Liver</tissue>
    </source>
</reference>
<evidence type="ECO:0000313" key="1">
    <source>
        <dbReference type="EMBL" id="KAJ1125342.1"/>
    </source>
</evidence>
<accession>A0AAV7PDM1</accession>
<dbReference type="Proteomes" id="UP001066276">
    <property type="component" value="Chromosome 7"/>
</dbReference>
<protein>
    <submittedName>
        <fullName evidence="1">Uncharacterized protein</fullName>
    </submittedName>
</protein>
<comment type="caution">
    <text evidence="1">The sequence shown here is derived from an EMBL/GenBank/DDBJ whole genome shotgun (WGS) entry which is preliminary data.</text>
</comment>
<name>A0AAV7PDM1_PLEWA</name>
<dbReference type="EMBL" id="JANPWB010000011">
    <property type="protein sequence ID" value="KAJ1125342.1"/>
    <property type="molecule type" value="Genomic_DNA"/>
</dbReference>
<gene>
    <name evidence="1" type="ORF">NDU88_003774</name>
</gene>